<reference evidence="1 2" key="1">
    <citation type="submission" date="2019-01" db="EMBL/GenBank/DDBJ databases">
        <title>Genome Assembly of Collichthys lucidus.</title>
        <authorList>
            <person name="Cai M."/>
            <person name="Xiao S."/>
        </authorList>
    </citation>
    <scope>NUCLEOTIDE SEQUENCE [LARGE SCALE GENOMIC DNA]</scope>
    <source>
        <strain evidence="1">JT15FE1705JMU</strain>
        <tissue evidence="1">Muscle</tissue>
    </source>
</reference>
<proteinExistence type="predicted"/>
<accession>A0A4U5UPY4</accession>
<evidence type="ECO:0000313" key="2">
    <source>
        <dbReference type="Proteomes" id="UP000298787"/>
    </source>
</evidence>
<sequence>MYAPQTRADNLAVTLRDKKLDLELTRGGMGSPTAGWLIEEHAPFGCWLRPRLLLGSCSFDKGSKTGDKSVVIYTTQAAQTHRCALLGFQAQTTKSPGFHGGTWFHQVAN</sequence>
<evidence type="ECO:0000313" key="1">
    <source>
        <dbReference type="EMBL" id="TKS77094.1"/>
    </source>
</evidence>
<keyword evidence="2" id="KW-1185">Reference proteome</keyword>
<dbReference type="AlphaFoldDB" id="A0A4U5UPY4"/>
<name>A0A4U5UPY4_COLLU</name>
<protein>
    <submittedName>
        <fullName evidence="1">Uncharacterized protein</fullName>
    </submittedName>
</protein>
<dbReference type="EMBL" id="CM014087">
    <property type="protein sequence ID" value="TKS77094.1"/>
    <property type="molecule type" value="Genomic_DNA"/>
</dbReference>
<organism evidence="1 2">
    <name type="scientific">Collichthys lucidus</name>
    <name type="common">Big head croaker</name>
    <name type="synonym">Sciaena lucida</name>
    <dbReference type="NCBI Taxonomy" id="240159"/>
    <lineage>
        <taxon>Eukaryota</taxon>
        <taxon>Metazoa</taxon>
        <taxon>Chordata</taxon>
        <taxon>Craniata</taxon>
        <taxon>Vertebrata</taxon>
        <taxon>Euteleostomi</taxon>
        <taxon>Actinopterygii</taxon>
        <taxon>Neopterygii</taxon>
        <taxon>Teleostei</taxon>
        <taxon>Neoteleostei</taxon>
        <taxon>Acanthomorphata</taxon>
        <taxon>Eupercaria</taxon>
        <taxon>Sciaenidae</taxon>
        <taxon>Collichthys</taxon>
    </lineage>
</organism>
<dbReference type="Proteomes" id="UP000298787">
    <property type="component" value="Chromosome 10"/>
</dbReference>
<gene>
    <name evidence="1" type="ORF">D9C73_011185</name>
</gene>